<dbReference type="PANTHER" id="PTHR45980">
    <property type="match status" value="1"/>
</dbReference>
<gene>
    <name evidence="6" type="ORF">HaLaN_00609</name>
</gene>
<dbReference type="InterPro" id="IPR036034">
    <property type="entry name" value="PDZ_sf"/>
</dbReference>
<evidence type="ECO:0000259" key="5">
    <source>
        <dbReference type="Pfam" id="PF17815"/>
    </source>
</evidence>
<evidence type="ECO:0000256" key="4">
    <source>
        <dbReference type="ARBA" id="ARBA00022825"/>
    </source>
</evidence>
<feature type="domain" description="Protease Do-like PDZ" evidence="5">
    <location>
        <begin position="363"/>
        <end position="461"/>
    </location>
</feature>
<evidence type="ECO:0000256" key="2">
    <source>
        <dbReference type="ARBA" id="ARBA00022670"/>
    </source>
</evidence>
<comment type="caution">
    <text evidence="6">The sequence shown here is derived from an EMBL/GenBank/DDBJ whole genome shotgun (WGS) entry which is preliminary data.</text>
</comment>
<sequence length="468" mass="51464">MFRDTKLLQQLRQNPASFAQGHEILDSIVKVFTVHSRPNHFLPWQNHPKRESTGTGFVIHDRLILTNAHCIADATYVTVKRHGSGTRYRAHVQAVGHDCDLSLLSVEDDGFWDAPTSIKPLALGPVPALQQLLMRMQDVRVLGYPTGGDNTSVTSGVVSRVEVAQYVHSASHLMAIQIDAAINPGNSGGPAMQGDEVVGVAFQNLPNADNIGYIIPTPVVSHFLSEVARYGQYRGYCSLGLMCQNLENPHLRKALAMPPGATGVLVNSVQQTSTACKFISKGDVLLEFNGVPIANDGTVHLRQRERIYFSWLITLLPTGQTARVKLLREGKVREIEVVMQPNDMLVPVHSYDKLPTYFIYAAMHTLMKQPSQQIVTLSQVLVDDVNTGYQQLQNLQVVRVNGVEVLNLAHLQQLVATPAKDGFVRFELEDDRLIAVDAVLAESAASRIADRYRVPRLASGDLATETAA</sequence>
<dbReference type="EMBL" id="BLLF01000020">
    <property type="protein sequence ID" value="GFH06045.1"/>
    <property type="molecule type" value="Genomic_DNA"/>
</dbReference>
<keyword evidence="3" id="KW-0378">Hydrolase</keyword>
<comment type="similarity">
    <text evidence="1">Belongs to the peptidase S1C family.</text>
</comment>
<dbReference type="InterPro" id="IPR041517">
    <property type="entry name" value="DEGP_PDZ"/>
</dbReference>
<evidence type="ECO:0000313" key="7">
    <source>
        <dbReference type="Proteomes" id="UP000485058"/>
    </source>
</evidence>
<dbReference type="InterPro" id="IPR046449">
    <property type="entry name" value="DEGP_PDZ_sf"/>
</dbReference>
<dbReference type="Gene3D" id="2.40.10.10">
    <property type="entry name" value="Trypsin-like serine proteases"/>
    <property type="match status" value="2"/>
</dbReference>
<dbReference type="SUPFAM" id="SSF50494">
    <property type="entry name" value="Trypsin-like serine proteases"/>
    <property type="match status" value="1"/>
</dbReference>
<dbReference type="InterPro" id="IPR043504">
    <property type="entry name" value="Peptidase_S1_PA_chymotrypsin"/>
</dbReference>
<evidence type="ECO:0000256" key="3">
    <source>
        <dbReference type="ARBA" id="ARBA00022801"/>
    </source>
</evidence>
<dbReference type="Pfam" id="PF13365">
    <property type="entry name" value="Trypsin_2"/>
    <property type="match status" value="1"/>
</dbReference>
<dbReference type="Proteomes" id="UP000485058">
    <property type="component" value="Unassembled WGS sequence"/>
</dbReference>
<dbReference type="InterPro" id="IPR009003">
    <property type="entry name" value="Peptidase_S1_PA"/>
</dbReference>
<proteinExistence type="inferred from homology"/>
<protein>
    <submittedName>
        <fullName evidence="6">Trypsin family</fullName>
    </submittedName>
</protein>
<dbReference type="SUPFAM" id="SSF50156">
    <property type="entry name" value="PDZ domain-like"/>
    <property type="match status" value="1"/>
</dbReference>
<keyword evidence="2" id="KW-0645">Protease</keyword>
<dbReference type="AlphaFoldDB" id="A0A699Y9M7"/>
<evidence type="ECO:0000313" key="6">
    <source>
        <dbReference type="EMBL" id="GFH06045.1"/>
    </source>
</evidence>
<dbReference type="PRINTS" id="PR00834">
    <property type="entry name" value="PROTEASES2C"/>
</dbReference>
<organism evidence="6 7">
    <name type="scientific">Haematococcus lacustris</name>
    <name type="common">Green alga</name>
    <name type="synonym">Haematococcus pluvialis</name>
    <dbReference type="NCBI Taxonomy" id="44745"/>
    <lineage>
        <taxon>Eukaryota</taxon>
        <taxon>Viridiplantae</taxon>
        <taxon>Chlorophyta</taxon>
        <taxon>core chlorophytes</taxon>
        <taxon>Chlorophyceae</taxon>
        <taxon>CS clade</taxon>
        <taxon>Chlamydomonadales</taxon>
        <taxon>Haematococcaceae</taxon>
        <taxon>Haematococcus</taxon>
    </lineage>
</organism>
<keyword evidence="7" id="KW-1185">Reference proteome</keyword>
<dbReference type="PANTHER" id="PTHR45980:SF9">
    <property type="entry name" value="PROTEASE DO-LIKE 10, MITOCHONDRIAL-RELATED"/>
    <property type="match status" value="1"/>
</dbReference>
<dbReference type="GO" id="GO:0006508">
    <property type="term" value="P:proteolysis"/>
    <property type="evidence" value="ECO:0007669"/>
    <property type="project" value="UniProtKB-KW"/>
</dbReference>
<dbReference type="Gene3D" id="3.20.190.20">
    <property type="match status" value="1"/>
</dbReference>
<dbReference type="Pfam" id="PF17815">
    <property type="entry name" value="PDZ_3"/>
    <property type="match status" value="1"/>
</dbReference>
<dbReference type="Gene3D" id="2.30.42.10">
    <property type="match status" value="1"/>
</dbReference>
<accession>A0A699Y9M7</accession>
<keyword evidence="4" id="KW-0720">Serine protease</keyword>
<evidence type="ECO:0000256" key="1">
    <source>
        <dbReference type="ARBA" id="ARBA00010541"/>
    </source>
</evidence>
<dbReference type="InterPro" id="IPR001940">
    <property type="entry name" value="Peptidase_S1C"/>
</dbReference>
<dbReference type="GO" id="GO:0004252">
    <property type="term" value="F:serine-type endopeptidase activity"/>
    <property type="evidence" value="ECO:0007669"/>
    <property type="project" value="InterPro"/>
</dbReference>
<name>A0A699Y9M7_HAELA</name>
<reference evidence="6 7" key="1">
    <citation type="submission" date="2020-02" db="EMBL/GenBank/DDBJ databases">
        <title>Draft genome sequence of Haematococcus lacustris strain NIES-144.</title>
        <authorList>
            <person name="Morimoto D."/>
            <person name="Nakagawa S."/>
            <person name="Yoshida T."/>
            <person name="Sawayama S."/>
        </authorList>
    </citation>
    <scope>NUCLEOTIDE SEQUENCE [LARGE SCALE GENOMIC DNA]</scope>
    <source>
        <strain evidence="6 7">NIES-144</strain>
    </source>
</reference>